<organism evidence="1 2">
    <name type="scientific">Roseateles flavus</name>
    <dbReference type="NCBI Taxonomy" id="3149041"/>
    <lineage>
        <taxon>Bacteria</taxon>
        <taxon>Pseudomonadati</taxon>
        <taxon>Pseudomonadota</taxon>
        <taxon>Betaproteobacteria</taxon>
        <taxon>Burkholderiales</taxon>
        <taxon>Sphaerotilaceae</taxon>
        <taxon>Roseateles</taxon>
    </lineage>
</organism>
<name>A0ABV0GC30_9BURK</name>
<dbReference type="Pfam" id="PF04134">
    <property type="entry name" value="DCC1-like"/>
    <property type="match status" value="1"/>
</dbReference>
<dbReference type="RefSeq" id="WP_347608280.1">
    <property type="nucleotide sequence ID" value="NZ_JBDPZC010000002.1"/>
</dbReference>
<sequence length="160" mass="17688">MNTTDTPEALYPLTIYFDGSCQLCSAEIRNLQLRDTHGRLSFVDCSPADFVSPVPGADRAALMNVIHGVGAGGQVLRAVDLFEAAYRAVGLPWVSRLLIHPLIRPIADRAYPWVVRNRYRLPRSLIRGLFERAARRAAQRAAAQPRCSDGACERSPEARS</sequence>
<dbReference type="Proteomes" id="UP001462640">
    <property type="component" value="Unassembled WGS sequence"/>
</dbReference>
<evidence type="ECO:0000313" key="2">
    <source>
        <dbReference type="Proteomes" id="UP001462640"/>
    </source>
</evidence>
<dbReference type="InterPro" id="IPR044691">
    <property type="entry name" value="DCC1_Trx"/>
</dbReference>
<reference evidence="1 2" key="1">
    <citation type="submission" date="2024-05" db="EMBL/GenBank/DDBJ databases">
        <title>Roseateles sp. 2.12 16S ribosomal RNA gene Genome sequencing and assembly.</title>
        <authorList>
            <person name="Woo H."/>
        </authorList>
    </citation>
    <scope>NUCLEOTIDE SEQUENCE [LARGE SCALE GENOMIC DNA]</scope>
    <source>
        <strain evidence="1 2">2.12</strain>
    </source>
</reference>
<proteinExistence type="predicted"/>
<dbReference type="InterPro" id="IPR007263">
    <property type="entry name" value="DCC1-like"/>
</dbReference>
<evidence type="ECO:0000313" key="1">
    <source>
        <dbReference type="EMBL" id="MEO3712615.1"/>
    </source>
</evidence>
<comment type="caution">
    <text evidence="1">The sequence shown here is derived from an EMBL/GenBank/DDBJ whole genome shotgun (WGS) entry which is preliminary data.</text>
</comment>
<dbReference type="EMBL" id="JBDPZC010000002">
    <property type="protein sequence ID" value="MEO3712615.1"/>
    <property type="molecule type" value="Genomic_DNA"/>
</dbReference>
<dbReference type="PANTHER" id="PTHR34290:SF2">
    <property type="entry name" value="OS04G0668800 PROTEIN"/>
    <property type="match status" value="1"/>
</dbReference>
<gene>
    <name evidence="1" type="ORF">ABDJ40_07520</name>
</gene>
<protein>
    <submittedName>
        <fullName evidence="1">DUF393 domain-containing protein</fullName>
    </submittedName>
</protein>
<keyword evidence="2" id="KW-1185">Reference proteome</keyword>
<accession>A0ABV0GC30</accession>
<dbReference type="PANTHER" id="PTHR34290">
    <property type="entry name" value="SI:CH73-390P7.2"/>
    <property type="match status" value="1"/>
</dbReference>